<dbReference type="PRINTS" id="PR01782">
    <property type="entry name" value="MCEVIRFACTOR"/>
</dbReference>
<dbReference type="InterPro" id="IPR003399">
    <property type="entry name" value="Mce/MlaD"/>
</dbReference>
<dbReference type="OrthoDB" id="5241191at2"/>
<accession>A0A1I5QZX3</accession>
<reference evidence="4" key="1">
    <citation type="submission" date="2016-10" db="EMBL/GenBank/DDBJ databases">
        <authorList>
            <person name="Varghese N."/>
            <person name="Submissions S."/>
        </authorList>
    </citation>
    <scope>NUCLEOTIDE SEQUENCE [LARGE SCALE GENOMIC DNA]</scope>
    <source>
        <strain evidence="4">CGMCC 4.5579</strain>
    </source>
</reference>
<feature type="domain" description="Mce/MlaD" evidence="1">
    <location>
        <begin position="39"/>
        <end position="112"/>
    </location>
</feature>
<dbReference type="NCBIfam" id="TIGR00996">
    <property type="entry name" value="Mtu_fam_mce"/>
    <property type="match status" value="1"/>
</dbReference>
<dbReference type="STRING" id="587909.SAMN05421810_102822"/>
<dbReference type="InterPro" id="IPR005693">
    <property type="entry name" value="Mce"/>
</dbReference>
<dbReference type="RefSeq" id="WP_092529698.1">
    <property type="nucleotide sequence ID" value="NZ_FOWW01000002.1"/>
</dbReference>
<dbReference type="PANTHER" id="PTHR33371">
    <property type="entry name" value="INTERMEMBRANE PHOSPHOLIPID TRANSPORT SYSTEM BINDING PROTEIN MLAD-RELATED"/>
    <property type="match status" value="1"/>
</dbReference>
<sequence length="332" mass="35864">MKLFRERNPITVGLVGAVVLALAGLATFYSDELPVIGGGTTYTAQFGEAGGIKPDDEVRVAGVKVGKVLAVELGDDHVDVRFRVKDTWVGDRTTAAIRIKTLLGQKNLVLDPMGDAPLRPGTPIPVERTTSPYDVQQVFGDLAVTARRIDSHQLAESLRTMAETFSASTPEDVRTALDGLSALSTTLASRDDELATLLANTREVSGTLARRTGQFEDLLRDGGTLLSELDRRRESIRQLLVGTRSLATELRDLVAENNTQLGPALDKLERVTEVLQRNQDELTAGLERVGPYYRLLGNTVGNGRWIDSYLCGLVPSPAGEGDCLPPRTGGTR</sequence>
<proteinExistence type="predicted"/>
<dbReference type="AlphaFoldDB" id="A0A1I5QZX3"/>
<dbReference type="GO" id="GO:0005576">
    <property type="term" value="C:extracellular region"/>
    <property type="evidence" value="ECO:0007669"/>
    <property type="project" value="TreeGrafter"/>
</dbReference>
<dbReference type="Pfam" id="PF11887">
    <property type="entry name" value="Mce4_CUP1"/>
    <property type="match status" value="1"/>
</dbReference>
<evidence type="ECO:0000259" key="2">
    <source>
        <dbReference type="Pfam" id="PF11887"/>
    </source>
</evidence>
<dbReference type="PANTHER" id="PTHR33371:SF18">
    <property type="entry name" value="MCE-FAMILY PROTEIN MCE3C"/>
    <property type="match status" value="1"/>
</dbReference>
<name>A0A1I5QZX3_9PSEU</name>
<evidence type="ECO:0000313" key="4">
    <source>
        <dbReference type="Proteomes" id="UP000198727"/>
    </source>
</evidence>
<dbReference type="Proteomes" id="UP000198727">
    <property type="component" value="Unassembled WGS sequence"/>
</dbReference>
<keyword evidence="4" id="KW-1185">Reference proteome</keyword>
<feature type="domain" description="Mammalian cell entry C-terminal" evidence="2">
    <location>
        <begin position="116"/>
        <end position="289"/>
    </location>
</feature>
<dbReference type="EMBL" id="FOWW01000002">
    <property type="protein sequence ID" value="SFP51795.1"/>
    <property type="molecule type" value="Genomic_DNA"/>
</dbReference>
<gene>
    <name evidence="3" type="ORF">SAMN05421810_102822</name>
</gene>
<dbReference type="InterPro" id="IPR052336">
    <property type="entry name" value="MlaD_Phospholipid_Transporter"/>
</dbReference>
<protein>
    <submittedName>
        <fullName evidence="3">Phospholipid/cholesterol/gamma-HCH transport system substrate-binding protein</fullName>
    </submittedName>
</protein>
<organism evidence="3 4">
    <name type="scientific">Amycolatopsis arida</name>
    <dbReference type="NCBI Taxonomy" id="587909"/>
    <lineage>
        <taxon>Bacteria</taxon>
        <taxon>Bacillati</taxon>
        <taxon>Actinomycetota</taxon>
        <taxon>Actinomycetes</taxon>
        <taxon>Pseudonocardiales</taxon>
        <taxon>Pseudonocardiaceae</taxon>
        <taxon>Amycolatopsis</taxon>
    </lineage>
</organism>
<evidence type="ECO:0000313" key="3">
    <source>
        <dbReference type="EMBL" id="SFP51795.1"/>
    </source>
</evidence>
<dbReference type="InterPro" id="IPR024516">
    <property type="entry name" value="Mce_C"/>
</dbReference>
<evidence type="ECO:0000259" key="1">
    <source>
        <dbReference type="Pfam" id="PF02470"/>
    </source>
</evidence>
<dbReference type="Pfam" id="PF02470">
    <property type="entry name" value="MlaD"/>
    <property type="match status" value="1"/>
</dbReference>